<protein>
    <submittedName>
        <fullName evidence="2">Efflux RND transporter permease subunit</fullName>
    </submittedName>
</protein>
<feature type="transmembrane region" description="Helical" evidence="1">
    <location>
        <begin position="958"/>
        <end position="980"/>
    </location>
</feature>
<evidence type="ECO:0000256" key="1">
    <source>
        <dbReference type="SAM" id="Phobius"/>
    </source>
</evidence>
<dbReference type="SUPFAM" id="SSF82866">
    <property type="entry name" value="Multidrug efflux transporter AcrB transmembrane domain"/>
    <property type="match status" value="2"/>
</dbReference>
<dbReference type="Gene3D" id="3.30.70.1320">
    <property type="entry name" value="Multidrug efflux transporter AcrB pore domain like"/>
    <property type="match status" value="1"/>
</dbReference>
<dbReference type="InterPro" id="IPR001036">
    <property type="entry name" value="Acrflvin-R"/>
</dbReference>
<dbReference type="EMBL" id="JBFOHK010000003">
    <property type="protein sequence ID" value="MEW9572412.1"/>
    <property type="molecule type" value="Genomic_DNA"/>
</dbReference>
<dbReference type="Proteomes" id="UP001556220">
    <property type="component" value="Unassembled WGS sequence"/>
</dbReference>
<feature type="transmembrane region" description="Helical" evidence="1">
    <location>
        <begin position="444"/>
        <end position="464"/>
    </location>
</feature>
<keyword evidence="3" id="KW-1185">Reference proteome</keyword>
<evidence type="ECO:0000313" key="2">
    <source>
        <dbReference type="EMBL" id="MEW9572412.1"/>
    </source>
</evidence>
<dbReference type="SUPFAM" id="SSF82693">
    <property type="entry name" value="Multidrug efflux transporter AcrB pore domain, PN1, PN2, PC1 and PC2 subdomains"/>
    <property type="match status" value="3"/>
</dbReference>
<reference evidence="2 3" key="1">
    <citation type="submission" date="2024-06" db="EMBL/GenBank/DDBJ databases">
        <authorList>
            <person name="Woo H."/>
        </authorList>
    </citation>
    <scope>NUCLEOTIDE SEQUENCE [LARGE SCALE GENOMIC DNA]</scope>
    <source>
        <strain evidence="2 3">Si-c</strain>
    </source>
</reference>
<dbReference type="Gene3D" id="3.30.2090.10">
    <property type="entry name" value="Multidrug efflux transporter AcrB TolC docking domain, DN and DC subdomains"/>
    <property type="match status" value="2"/>
</dbReference>
<name>A0ABV3QF23_9GAMM</name>
<dbReference type="RefSeq" id="WP_367854899.1">
    <property type="nucleotide sequence ID" value="NZ_JBFOHK010000003.1"/>
</dbReference>
<feature type="transmembrane region" description="Helical" evidence="1">
    <location>
        <begin position="470"/>
        <end position="490"/>
    </location>
</feature>
<keyword evidence="1" id="KW-0472">Membrane</keyword>
<feature type="transmembrane region" description="Helical" evidence="1">
    <location>
        <begin position="358"/>
        <end position="378"/>
    </location>
</feature>
<feature type="transmembrane region" description="Helical" evidence="1">
    <location>
        <begin position="384"/>
        <end position="405"/>
    </location>
</feature>
<proteinExistence type="predicted"/>
<dbReference type="Gene3D" id="1.20.1640.10">
    <property type="entry name" value="Multidrug efflux transporter AcrB transmembrane domain"/>
    <property type="match status" value="2"/>
</dbReference>
<dbReference type="PANTHER" id="PTHR32063">
    <property type="match status" value="1"/>
</dbReference>
<keyword evidence="1" id="KW-0812">Transmembrane</keyword>
<feature type="transmembrane region" description="Helical" evidence="1">
    <location>
        <begin position="858"/>
        <end position="877"/>
    </location>
</feature>
<dbReference type="Gene3D" id="3.30.70.1440">
    <property type="entry name" value="Multidrug efflux transporter AcrB pore domain"/>
    <property type="match status" value="1"/>
</dbReference>
<feature type="transmembrane region" description="Helical" evidence="1">
    <location>
        <begin position="884"/>
        <end position="904"/>
    </location>
</feature>
<feature type="transmembrane region" description="Helical" evidence="1">
    <location>
        <begin position="986"/>
        <end position="1012"/>
    </location>
</feature>
<gene>
    <name evidence="2" type="ORF">ABQJ54_11685</name>
</gene>
<accession>A0ABV3QF23</accession>
<dbReference type="Gene3D" id="3.30.70.1430">
    <property type="entry name" value="Multidrug efflux transporter AcrB pore domain"/>
    <property type="match status" value="2"/>
</dbReference>
<feature type="transmembrane region" description="Helical" evidence="1">
    <location>
        <begin position="910"/>
        <end position="931"/>
    </location>
</feature>
<dbReference type="PANTHER" id="PTHR32063:SF24">
    <property type="entry name" value="CATION EFFLUX SYSTEM (ACRB_ACRD_ACRF FAMILY)"/>
    <property type="match status" value="1"/>
</dbReference>
<feature type="transmembrane region" description="Helical" evidence="1">
    <location>
        <begin position="335"/>
        <end position="351"/>
    </location>
</feature>
<dbReference type="PRINTS" id="PR00702">
    <property type="entry name" value="ACRIFLAVINRP"/>
</dbReference>
<feature type="transmembrane region" description="Helical" evidence="1">
    <location>
        <begin position="527"/>
        <end position="544"/>
    </location>
</feature>
<evidence type="ECO:0000313" key="3">
    <source>
        <dbReference type="Proteomes" id="UP001556220"/>
    </source>
</evidence>
<organism evidence="2 3">
    <name type="scientific">Rhodanobacter lycopersici</name>
    <dbReference type="NCBI Taxonomy" id="3162487"/>
    <lineage>
        <taxon>Bacteria</taxon>
        <taxon>Pseudomonadati</taxon>
        <taxon>Pseudomonadota</taxon>
        <taxon>Gammaproteobacteria</taxon>
        <taxon>Lysobacterales</taxon>
        <taxon>Rhodanobacteraceae</taxon>
        <taxon>Rhodanobacter</taxon>
    </lineage>
</organism>
<dbReference type="Pfam" id="PF00873">
    <property type="entry name" value="ACR_tran"/>
    <property type="match status" value="1"/>
</dbReference>
<dbReference type="InterPro" id="IPR027463">
    <property type="entry name" value="AcrB_DN_DC_subdom"/>
</dbReference>
<sequence length="1032" mass="111001">MTVTRWMHRHRRSLLFLAFILAIGGIASAFNLPVSLFPNVSFPRVRVTLDAGDQPADQMVVSVTRPVEEAIRRVRGVREVRSTTSRGSAEINIGFDWGADMGRALLDVDAAIGEALPNLPPGLNVEAIRLDPTVFPILAYSLRSDTLTPTQLHDIAEFQLRPLLSGVTGVAQVDVQGGDVAEFHVDVDAAKLRAQGLTLADLDHAVASAATIQSMGRLQDHYKLYLLLADNQPATAAALGDIVLRADAHGVLRLRDVATVGMSHEPQWVRTTADGHDAVLMQVFQQPDGNSVQIARDVKQRLADYQQQAPQGLHIANWYDQTQLVLGAAGSVRDAILIGIVLAGLVLFVFLRNARVILVALIVVPATLAVTVLLLDLLHMSFNMMTLGGMAAAVGLLIDDVIVMLEHIMRRLRDGAGPGTPSRISERIAGAAWEFTRPLTGSSAATVVIFLPLAFLTGVTGAFFKALSLTMASALVISYLLTWVAVPLLAEWLIDERHAAEHPPGRFSQRMLAGYERTLGRLLQRPVLILLGVIPLLLVGVLAYRQVGSGFMPDMDEGGFTLDYLSPPGTSLDETDRLLQQVERIIRANPWVDTYSRRTGLQLGGGLTEPNTGDFFVRLKNGARPSTADVMEQIREQIAAQVPGLDVDVAQLMEDLIGDLTEVPQPIEIKLYGDDEAQLAATAKKVAAAIAKVNGVAEVHNGINPAGDALDVRVDPVKAGLYGLDPVAVAQQVSDAVAGNVAAQLPQGPKMIGVRVWLPPASRAQLEQLQALPIRTADGHVVPLSGLATIQAVQGQPEIDRDNLKRMVAVTARIVGRDLGSTVADVKQVLARPGLLPASMYHELGGLYAQQQMAFHDLGIVMLAAIALVFTLLLFLYESFRVALAIMVAPLLALAAVFVGLWVTGIELNISAMMGMTMIVGIVTELAIFYFTEATEAEQRMPLHDALRYAGHHRMRPILMSTIAAILTLLPLALAVGQGSQMQQPLAVAIIAGMLVQVPLVLLVMPVIYAVLRKSPKRPPPGSAEPFGITGR</sequence>
<keyword evidence="1" id="KW-1133">Transmembrane helix</keyword>
<dbReference type="SUPFAM" id="SSF82714">
    <property type="entry name" value="Multidrug efflux transporter AcrB TolC docking domain, DN and DC subdomains"/>
    <property type="match status" value="2"/>
</dbReference>
<comment type="caution">
    <text evidence="2">The sequence shown here is derived from an EMBL/GenBank/DDBJ whole genome shotgun (WGS) entry which is preliminary data.</text>
</comment>